<dbReference type="Proteomes" id="UP001362999">
    <property type="component" value="Unassembled WGS sequence"/>
</dbReference>
<protein>
    <submittedName>
        <fullName evidence="1">Uncharacterized protein</fullName>
    </submittedName>
</protein>
<reference evidence="1 2" key="1">
    <citation type="journal article" date="2024" name="J Genomics">
        <title>Draft genome sequencing and assembly of Favolaschia claudopus CIRM-BRFM 2984 isolated from oak limbs.</title>
        <authorList>
            <person name="Navarro D."/>
            <person name="Drula E."/>
            <person name="Chaduli D."/>
            <person name="Cazenave R."/>
            <person name="Ahrendt S."/>
            <person name="Wang J."/>
            <person name="Lipzen A."/>
            <person name="Daum C."/>
            <person name="Barry K."/>
            <person name="Grigoriev I.V."/>
            <person name="Favel A."/>
            <person name="Rosso M.N."/>
            <person name="Martin F."/>
        </authorList>
    </citation>
    <scope>NUCLEOTIDE SEQUENCE [LARGE SCALE GENOMIC DNA]</scope>
    <source>
        <strain evidence="1 2">CIRM-BRFM 2984</strain>
    </source>
</reference>
<evidence type="ECO:0000313" key="2">
    <source>
        <dbReference type="Proteomes" id="UP001362999"/>
    </source>
</evidence>
<sequence length="396" mass="43221">MILDFEHPIEELFTAYPYVVTFATNSTDIWKLDETLQLKHHARLAQVLRYPGPITPILDDNVDTGLLAILNTEGNSPEICVFSIEYGTLLRTLWLYGDLAPTAPIYAAGRALIATSTPDKPELFLLDVAGEGWILGTGQLPSDLSHTAACLEAVHLHIEEDDEIGIVGAALAPPGQAEDITLLLWRGVPTETAQPAARLLLPLRMEDVDSVTITCSTSLSPSIFVFNVYESVSDAINTRFSRMSVVRAVKIVNNGLELKWESPADALYGHVSELIHVSAAHAVVAIGTQNAREDAGKDVLVSFIAVLDDETGELRRREDIRERILTCRVAHEKLVIVWRDGEVSAINMAEFVERGLPVRYGGGVETKIRRAGVLNNTVALLGDDGKVTLKTVVVDT</sequence>
<keyword evidence="2" id="KW-1185">Reference proteome</keyword>
<proteinExistence type="predicted"/>
<dbReference type="EMBL" id="JAWWNJ010000016">
    <property type="protein sequence ID" value="KAK7040016.1"/>
    <property type="molecule type" value="Genomic_DNA"/>
</dbReference>
<name>A0AAW0CLZ0_9AGAR</name>
<gene>
    <name evidence="1" type="ORF">R3P38DRAFT_2902848</name>
</gene>
<dbReference type="AlphaFoldDB" id="A0AAW0CLZ0"/>
<evidence type="ECO:0000313" key="1">
    <source>
        <dbReference type="EMBL" id="KAK7040016.1"/>
    </source>
</evidence>
<accession>A0AAW0CLZ0</accession>
<comment type="caution">
    <text evidence="1">The sequence shown here is derived from an EMBL/GenBank/DDBJ whole genome shotgun (WGS) entry which is preliminary data.</text>
</comment>
<organism evidence="1 2">
    <name type="scientific">Favolaschia claudopus</name>
    <dbReference type="NCBI Taxonomy" id="2862362"/>
    <lineage>
        <taxon>Eukaryota</taxon>
        <taxon>Fungi</taxon>
        <taxon>Dikarya</taxon>
        <taxon>Basidiomycota</taxon>
        <taxon>Agaricomycotina</taxon>
        <taxon>Agaricomycetes</taxon>
        <taxon>Agaricomycetidae</taxon>
        <taxon>Agaricales</taxon>
        <taxon>Marasmiineae</taxon>
        <taxon>Mycenaceae</taxon>
        <taxon>Favolaschia</taxon>
    </lineage>
</organism>